<evidence type="ECO:0000313" key="1">
    <source>
        <dbReference type="EMBL" id="GME92047.1"/>
    </source>
</evidence>
<protein>
    <submittedName>
        <fullName evidence="1">Unnamed protein product</fullName>
    </submittedName>
</protein>
<evidence type="ECO:0000313" key="2">
    <source>
        <dbReference type="Proteomes" id="UP001165101"/>
    </source>
</evidence>
<sequence length="702" mass="79111">MMNITNSINQILDAVLKEHIKSIVKEKFNFADNSSSSAFNILSNNDKESEENELKYEGWETPEGLPIVLSFFNRSDFITYKDGYAIVNPKLNYNNVKLFTSFNDKKGEQNNFVSLFDTSIKDFEVSEKPVDIVAMGFPKDWKKIFTQIEENECDGGEYEYEYSFDYGSDDDENSVEEEGCDDEDEEDEAVATPTPVTKIKKIKYRIEKDMNPVAQEDEDCDDEKEDNESSINDKFPFAAKKFILIGVKKSSVDKRGDEQVQVKQEKEEKFEIDRQKLDPCLLEEIQSLATVEMSGILEKIKSKFKDCDDEEEEEKLFDTDHFLFIGIASNDTLPNNSTTNSTTQQNSSETELSLSLAETSFKEHEMSETTITTSENVVTTTVIVYTTVSTVYIKRLPEEAASSISLTEIVPSSPTPEITTTPVPTFEPAETLFSNSSFIVNETTSMVLYESVTNSIPSFPLNLTSRVYDNGVYSSFDIGYSIKSDYNKWENHTIYVITRTITMPLSKFHSLKSKLSEASKRRYNFPESTTASEASLIWASSFETITTESLTNIVGEEILQSYAVTNASDSHTIFETDSFVAVPEYTSTVTSTITSTDYTISDLNANNSTQTSNDWNLSSSSSYKPQSNVGQRVPKTIPGNDLGRYSDNKDDFDLNYHEVVDNDDSNDLFSNSGNKVQNIAKFNESISILAALAIINFCIFLF</sequence>
<name>A0ACB5TP62_CANBO</name>
<dbReference type="EMBL" id="BSXV01001183">
    <property type="protein sequence ID" value="GME92047.1"/>
    <property type="molecule type" value="Genomic_DNA"/>
</dbReference>
<gene>
    <name evidence="1" type="ORF">Cboi01_000256500</name>
</gene>
<reference evidence="1" key="1">
    <citation type="submission" date="2023-04" db="EMBL/GenBank/DDBJ databases">
        <title>Candida boidinii NBRC 1967.</title>
        <authorList>
            <person name="Ichikawa N."/>
            <person name="Sato H."/>
            <person name="Tonouchi N."/>
        </authorList>
    </citation>
    <scope>NUCLEOTIDE SEQUENCE</scope>
    <source>
        <strain evidence="1">NBRC 1967</strain>
    </source>
</reference>
<proteinExistence type="predicted"/>
<organism evidence="1 2">
    <name type="scientific">Candida boidinii</name>
    <name type="common">Yeast</name>
    <dbReference type="NCBI Taxonomy" id="5477"/>
    <lineage>
        <taxon>Eukaryota</taxon>
        <taxon>Fungi</taxon>
        <taxon>Dikarya</taxon>
        <taxon>Ascomycota</taxon>
        <taxon>Saccharomycotina</taxon>
        <taxon>Pichiomycetes</taxon>
        <taxon>Pichiales</taxon>
        <taxon>Pichiaceae</taxon>
        <taxon>Ogataea</taxon>
        <taxon>Ogataea/Candida clade</taxon>
    </lineage>
</organism>
<accession>A0ACB5TP62</accession>
<comment type="caution">
    <text evidence="1">The sequence shown here is derived from an EMBL/GenBank/DDBJ whole genome shotgun (WGS) entry which is preliminary data.</text>
</comment>
<dbReference type="Proteomes" id="UP001165101">
    <property type="component" value="Unassembled WGS sequence"/>
</dbReference>
<keyword evidence="2" id="KW-1185">Reference proteome</keyword>